<protein>
    <recommendedName>
        <fullName evidence="4">Lipoprotein</fullName>
    </recommendedName>
</protein>
<gene>
    <name evidence="2" type="ORF">V3328_11865</name>
</gene>
<keyword evidence="1" id="KW-0732">Signal</keyword>
<reference evidence="2 3" key="1">
    <citation type="submission" date="2024-02" db="EMBL/GenBank/DDBJ databases">
        <title>Genome analysis and characterization of Microbaculum marinisediminis sp. nov., isolated from marine sediment.</title>
        <authorList>
            <person name="Du Z.-J."/>
            <person name="Ye Y.-Q."/>
            <person name="Zhang Z.-R."/>
            <person name="Yuan S.-M."/>
            <person name="Zhang X.-Y."/>
        </authorList>
    </citation>
    <scope>NUCLEOTIDE SEQUENCE [LARGE SCALE GENOMIC DNA]</scope>
    <source>
        <strain evidence="2 3">SDUM1044001</strain>
    </source>
</reference>
<organism evidence="2 3">
    <name type="scientific">Microbaculum marinum</name>
    <dbReference type="NCBI Taxonomy" id="1764581"/>
    <lineage>
        <taxon>Bacteria</taxon>
        <taxon>Pseudomonadati</taxon>
        <taxon>Pseudomonadota</taxon>
        <taxon>Alphaproteobacteria</taxon>
        <taxon>Hyphomicrobiales</taxon>
        <taxon>Tepidamorphaceae</taxon>
        <taxon>Microbaculum</taxon>
    </lineage>
</organism>
<name>A0AAW9RTC8_9HYPH</name>
<feature type="chain" id="PRO_5043723781" description="Lipoprotein" evidence="1">
    <location>
        <begin position="23"/>
        <end position="150"/>
    </location>
</feature>
<accession>A0AAW9RTC8</accession>
<dbReference type="Proteomes" id="UP001378188">
    <property type="component" value="Unassembled WGS sequence"/>
</dbReference>
<feature type="signal peptide" evidence="1">
    <location>
        <begin position="1"/>
        <end position="22"/>
    </location>
</feature>
<keyword evidence="3" id="KW-1185">Reference proteome</keyword>
<dbReference type="AlphaFoldDB" id="A0AAW9RTC8"/>
<evidence type="ECO:0000313" key="3">
    <source>
        <dbReference type="Proteomes" id="UP001378188"/>
    </source>
</evidence>
<dbReference type="RefSeq" id="WP_340329869.1">
    <property type="nucleotide sequence ID" value="NZ_JAZHOF010000004.1"/>
</dbReference>
<evidence type="ECO:0000313" key="2">
    <source>
        <dbReference type="EMBL" id="MEJ8572175.1"/>
    </source>
</evidence>
<comment type="caution">
    <text evidence="2">The sequence shown here is derived from an EMBL/GenBank/DDBJ whole genome shotgun (WGS) entry which is preliminary data.</text>
</comment>
<sequence length="150" mass="16573">MRARFFAVLLCTFALVGACAIAPEYSAVAYKNATDLKVESLELISESTDSYSQHSLQAKDLTENLDKAYEYANGLPHNEVTAEMWWKIKSPDQPLVGGYLALWRTRGKVTPALADEYQTQVAEAFDYLICLEANKKTLSRCEAKAPAGDG</sequence>
<dbReference type="PROSITE" id="PS51257">
    <property type="entry name" value="PROKAR_LIPOPROTEIN"/>
    <property type="match status" value="1"/>
</dbReference>
<proteinExistence type="predicted"/>
<dbReference type="EMBL" id="JAZHOF010000004">
    <property type="protein sequence ID" value="MEJ8572175.1"/>
    <property type="molecule type" value="Genomic_DNA"/>
</dbReference>
<evidence type="ECO:0000256" key="1">
    <source>
        <dbReference type="SAM" id="SignalP"/>
    </source>
</evidence>
<evidence type="ECO:0008006" key="4">
    <source>
        <dbReference type="Google" id="ProtNLM"/>
    </source>
</evidence>